<protein>
    <recommendedName>
        <fullName evidence="2">Sulfocyanin-like C-terminal domain-containing protein</fullName>
    </recommendedName>
</protein>
<accession>A0A9X2ACC6</accession>
<keyword evidence="1" id="KW-0732">Signal</keyword>
<sequence length="176" mass="18868">MSSRSLLLVGTGLISLLATSCSSTPAADPSSVLSANTMTRTADLYMTAGYNSNNLWANYDGYAHGKMMITIPLGYRIRLHFTNDGGVPYAIGVYDAYNHVAFKGAGNSISEFDFNPTLGIVPGDSVTYTFTANQTGTYHLASYLYRFPTHNPNNVSLGMWDTLRVVSGGSPNVSVS</sequence>
<comment type="caution">
    <text evidence="3">The sequence shown here is derived from an EMBL/GenBank/DDBJ whole genome shotgun (WGS) entry which is preliminary data.</text>
</comment>
<feature type="signal peptide" evidence="1">
    <location>
        <begin position="1"/>
        <end position="26"/>
    </location>
</feature>
<evidence type="ECO:0000256" key="1">
    <source>
        <dbReference type="SAM" id="SignalP"/>
    </source>
</evidence>
<dbReference type="Pfam" id="PF06525">
    <property type="entry name" value="SoxE"/>
    <property type="match status" value="1"/>
</dbReference>
<dbReference type="PROSITE" id="PS51257">
    <property type="entry name" value="PROKAR_LIPOPROTEIN"/>
    <property type="match status" value="1"/>
</dbReference>
<organism evidence="3 4">
    <name type="scientific">Sulfoacidibacillus ferrooxidans</name>
    <dbReference type="NCBI Taxonomy" id="2005001"/>
    <lineage>
        <taxon>Bacteria</taxon>
        <taxon>Bacillati</taxon>
        <taxon>Bacillota</taxon>
        <taxon>Bacilli</taxon>
        <taxon>Bacillales</taxon>
        <taxon>Alicyclobacillaceae</taxon>
        <taxon>Sulfoacidibacillus</taxon>
    </lineage>
</organism>
<dbReference type="InterPro" id="IPR049544">
    <property type="entry name" value="SoxE-like_C"/>
</dbReference>
<dbReference type="EMBL" id="JALBUF010000001">
    <property type="protein sequence ID" value="MCI0182170.1"/>
    <property type="molecule type" value="Genomic_DNA"/>
</dbReference>
<keyword evidence="4" id="KW-1185">Reference proteome</keyword>
<dbReference type="RefSeq" id="WP_241711785.1">
    <property type="nucleotide sequence ID" value="NZ_JALBUF010000001.1"/>
</dbReference>
<reference evidence="3" key="1">
    <citation type="submission" date="2022-03" db="EMBL/GenBank/DDBJ databases">
        <title>Draft Genome Sequence of Firmicute Strain S0AB, a Heterotrophic Iron/Sulfur-Oxidizing Extreme Acidophile.</title>
        <authorList>
            <person name="Vergara E."/>
            <person name="Pakostova E."/>
            <person name="Johnson D.B."/>
            <person name="Holmes D.S."/>
        </authorList>
    </citation>
    <scope>NUCLEOTIDE SEQUENCE</scope>
    <source>
        <strain evidence="3">S0AB</strain>
    </source>
</reference>
<dbReference type="AlphaFoldDB" id="A0A9X2ACC6"/>
<evidence type="ECO:0000313" key="3">
    <source>
        <dbReference type="EMBL" id="MCI0182170.1"/>
    </source>
</evidence>
<dbReference type="Proteomes" id="UP001139263">
    <property type="component" value="Unassembled WGS sequence"/>
</dbReference>
<dbReference type="SUPFAM" id="SSF49503">
    <property type="entry name" value="Cupredoxins"/>
    <property type="match status" value="1"/>
</dbReference>
<evidence type="ECO:0000313" key="4">
    <source>
        <dbReference type="Proteomes" id="UP001139263"/>
    </source>
</evidence>
<dbReference type="Gene3D" id="2.60.40.420">
    <property type="entry name" value="Cupredoxins - blue copper proteins"/>
    <property type="match status" value="1"/>
</dbReference>
<feature type="domain" description="Sulfocyanin-like C-terminal" evidence="2">
    <location>
        <begin position="33"/>
        <end position="142"/>
    </location>
</feature>
<name>A0A9X2ACC6_9BACL</name>
<dbReference type="InterPro" id="IPR008972">
    <property type="entry name" value="Cupredoxin"/>
</dbReference>
<feature type="chain" id="PRO_5040784641" description="Sulfocyanin-like C-terminal domain-containing protein" evidence="1">
    <location>
        <begin position="27"/>
        <end position="176"/>
    </location>
</feature>
<proteinExistence type="predicted"/>
<evidence type="ECO:0000259" key="2">
    <source>
        <dbReference type="Pfam" id="PF06525"/>
    </source>
</evidence>
<gene>
    <name evidence="3" type="ORF">MM817_00426</name>
</gene>